<feature type="domain" description="FAD dependent oxidoreductase" evidence="7">
    <location>
        <begin position="5"/>
        <end position="347"/>
    </location>
</feature>
<dbReference type="PANTHER" id="PTHR11530">
    <property type="entry name" value="D-AMINO ACID OXIDASE"/>
    <property type="match status" value="1"/>
</dbReference>
<gene>
    <name evidence="8" type="ORF">CDD81_4605</name>
</gene>
<proteinExistence type="inferred from homology"/>
<feature type="binding site" evidence="6">
    <location>
        <position position="194"/>
    </location>
    <ligand>
        <name>FAD</name>
        <dbReference type="ChEBI" id="CHEBI:57692"/>
    </ligand>
</feature>
<reference evidence="8 9" key="1">
    <citation type="submission" date="2017-06" db="EMBL/GenBank/DDBJ databases">
        <title>Ant-infecting Ophiocordyceps genomes reveal a high diversity of potential behavioral manipulation genes and a possible major role for enterotoxins.</title>
        <authorList>
            <person name="De Bekker C."/>
            <person name="Evans H.C."/>
            <person name="Brachmann A."/>
            <person name="Hughes D.P."/>
        </authorList>
    </citation>
    <scope>NUCLEOTIDE SEQUENCE [LARGE SCALE GENOMIC DNA]</scope>
    <source>
        <strain evidence="8 9">Map64</strain>
    </source>
</reference>
<evidence type="ECO:0000256" key="2">
    <source>
        <dbReference type="ARBA" id="ARBA00006730"/>
    </source>
</evidence>
<name>A0A2C5YBP4_9HYPO</name>
<accession>A0A2C5YBP4</accession>
<evidence type="ECO:0000259" key="7">
    <source>
        <dbReference type="Pfam" id="PF01266"/>
    </source>
</evidence>
<dbReference type="GO" id="GO:0005737">
    <property type="term" value="C:cytoplasm"/>
    <property type="evidence" value="ECO:0007669"/>
    <property type="project" value="TreeGrafter"/>
</dbReference>
<dbReference type="OrthoDB" id="409956at2759"/>
<dbReference type="InterPro" id="IPR006181">
    <property type="entry name" value="D-amino_acid_oxidase_CS"/>
</dbReference>
<dbReference type="PIRSF" id="PIRSF000189">
    <property type="entry name" value="D-aa_oxidase"/>
    <property type="match status" value="1"/>
</dbReference>
<dbReference type="GO" id="GO:0071949">
    <property type="term" value="F:FAD binding"/>
    <property type="evidence" value="ECO:0007669"/>
    <property type="project" value="InterPro"/>
</dbReference>
<organism evidence="8 9">
    <name type="scientific">Ophiocordyceps australis</name>
    <dbReference type="NCBI Taxonomy" id="1399860"/>
    <lineage>
        <taxon>Eukaryota</taxon>
        <taxon>Fungi</taxon>
        <taxon>Dikarya</taxon>
        <taxon>Ascomycota</taxon>
        <taxon>Pezizomycotina</taxon>
        <taxon>Sordariomycetes</taxon>
        <taxon>Hypocreomycetidae</taxon>
        <taxon>Hypocreales</taxon>
        <taxon>Ophiocordycipitaceae</taxon>
        <taxon>Ophiocordyceps</taxon>
    </lineage>
</organism>
<keyword evidence="3" id="KW-0285">Flavoprotein</keyword>
<dbReference type="InterPro" id="IPR006076">
    <property type="entry name" value="FAD-dep_OxRdtase"/>
</dbReference>
<dbReference type="PANTHER" id="PTHR11530:SF16">
    <property type="entry name" value="D-AMINO ACID OXIDASE (AFU_ORTHOLOGUE AFUA_5G11290)"/>
    <property type="match status" value="1"/>
</dbReference>
<evidence type="ECO:0000313" key="9">
    <source>
        <dbReference type="Proteomes" id="UP000226192"/>
    </source>
</evidence>
<dbReference type="STRING" id="1399860.A0A2C5YBP4"/>
<evidence type="ECO:0000256" key="5">
    <source>
        <dbReference type="ARBA" id="ARBA00023002"/>
    </source>
</evidence>
<dbReference type="GO" id="GO:0019478">
    <property type="term" value="P:D-amino acid catabolic process"/>
    <property type="evidence" value="ECO:0007669"/>
    <property type="project" value="TreeGrafter"/>
</dbReference>
<keyword evidence="9" id="KW-1185">Reference proteome</keyword>
<keyword evidence="4 6" id="KW-0274">FAD</keyword>
<protein>
    <recommendedName>
        <fullName evidence="7">FAD dependent oxidoreductase domain-containing protein</fullName>
    </recommendedName>
</protein>
<feature type="binding site" evidence="6">
    <location>
        <position position="303"/>
    </location>
    <ligand>
        <name>D-dopa</name>
        <dbReference type="ChEBI" id="CHEBI:149689"/>
    </ligand>
</feature>
<evidence type="ECO:0000256" key="1">
    <source>
        <dbReference type="ARBA" id="ARBA00001974"/>
    </source>
</evidence>
<dbReference type="Proteomes" id="UP000226192">
    <property type="component" value="Unassembled WGS sequence"/>
</dbReference>
<dbReference type="Gene3D" id="3.30.9.10">
    <property type="entry name" value="D-Amino Acid Oxidase, subunit A, domain 2"/>
    <property type="match status" value="1"/>
</dbReference>
<keyword evidence="5" id="KW-0560">Oxidoreductase</keyword>
<comment type="similarity">
    <text evidence="2">Belongs to the DAMOX/DASOX family.</text>
</comment>
<dbReference type="Gene3D" id="3.40.50.720">
    <property type="entry name" value="NAD(P)-binding Rossmann-like Domain"/>
    <property type="match status" value="1"/>
</dbReference>
<dbReference type="GO" id="GO:0003884">
    <property type="term" value="F:D-amino-acid oxidase activity"/>
    <property type="evidence" value="ECO:0007669"/>
    <property type="project" value="InterPro"/>
</dbReference>
<dbReference type="EMBL" id="NJET01000031">
    <property type="protein sequence ID" value="PHH64384.1"/>
    <property type="molecule type" value="Genomic_DNA"/>
</dbReference>
<evidence type="ECO:0000313" key="8">
    <source>
        <dbReference type="EMBL" id="PHH64384.1"/>
    </source>
</evidence>
<comment type="caution">
    <text evidence="8">The sequence shown here is derived from an EMBL/GenBank/DDBJ whole genome shotgun (WGS) entry which is preliminary data.</text>
</comment>
<evidence type="ECO:0000256" key="3">
    <source>
        <dbReference type="ARBA" id="ARBA00022630"/>
    </source>
</evidence>
<dbReference type="AlphaFoldDB" id="A0A2C5YBP4"/>
<feature type="binding site" evidence="6">
    <location>
        <position position="331"/>
    </location>
    <ligand>
        <name>D-dopa</name>
        <dbReference type="ChEBI" id="CHEBI:149689"/>
    </ligand>
</feature>
<sequence>MDSAVVVVGAGVSGLTSALLLSRDKSKAVTIVAKHMPGDYDIEYASPWAGASFFPLASPENHVLEERTWPELKKLAQGMPEAGVHFQSNRIVKSKQDSNADASQSIGSLYSRDDWCKSLMPDYRELNADEVPAGYDSGCEFTSVCINVAVYLPWLLGQCLKQGVVFKRAVLSHLSEAAALSHTGHSAHVVVNATGLGSLRLGGVADAAMTPARGQTLLVRNHCPFMLCTSGHDDQTEVLYFMERAAGGGTLIGGTYQLGVWTAEPDPDTAGRIAARAVEAYPALAGGRGVEGLDIIRHGVGLRPYRKHGVRLEADSLHDGTRVVHNYGHAGWGYSGSYGCAERVVELVDHILTAK</sequence>
<dbReference type="SUPFAM" id="SSF51971">
    <property type="entry name" value="Nucleotide-binding domain"/>
    <property type="match status" value="1"/>
</dbReference>
<evidence type="ECO:0000256" key="4">
    <source>
        <dbReference type="ARBA" id="ARBA00022827"/>
    </source>
</evidence>
<dbReference type="Pfam" id="PF01266">
    <property type="entry name" value="DAO"/>
    <property type="match status" value="1"/>
</dbReference>
<dbReference type="SUPFAM" id="SSF54373">
    <property type="entry name" value="FAD-linked reductases, C-terminal domain"/>
    <property type="match status" value="1"/>
</dbReference>
<dbReference type="PROSITE" id="PS00677">
    <property type="entry name" value="DAO"/>
    <property type="match status" value="1"/>
</dbReference>
<dbReference type="InterPro" id="IPR023209">
    <property type="entry name" value="DAO"/>
</dbReference>
<comment type="cofactor">
    <cofactor evidence="1 6">
        <name>FAD</name>
        <dbReference type="ChEBI" id="CHEBI:57692"/>
    </cofactor>
</comment>
<evidence type="ECO:0000256" key="6">
    <source>
        <dbReference type="PIRSR" id="PIRSR000189-1"/>
    </source>
</evidence>